<accession>A0A0V1A0F5</accession>
<dbReference type="AlphaFoldDB" id="A0A0V1A0F5"/>
<sequence>MKLFTVAIFDWNISVNLDTVLLCNWVSKRIGSNGVMKNVLGKMTTDTGCQMIVMRSIAAHLVKDEIVTKKNFRQNHP</sequence>
<dbReference type="OrthoDB" id="10612001at2759"/>
<name>A0A0V1A0F5_9BILA</name>
<gene>
    <name evidence="1" type="ORF">T12_617</name>
</gene>
<evidence type="ECO:0000313" key="2">
    <source>
        <dbReference type="Proteomes" id="UP000054783"/>
    </source>
</evidence>
<organism evidence="1 2">
    <name type="scientific">Trichinella patagoniensis</name>
    <dbReference type="NCBI Taxonomy" id="990121"/>
    <lineage>
        <taxon>Eukaryota</taxon>
        <taxon>Metazoa</taxon>
        <taxon>Ecdysozoa</taxon>
        <taxon>Nematoda</taxon>
        <taxon>Enoplea</taxon>
        <taxon>Dorylaimia</taxon>
        <taxon>Trichinellida</taxon>
        <taxon>Trichinellidae</taxon>
        <taxon>Trichinella</taxon>
    </lineage>
</organism>
<dbReference type="Proteomes" id="UP000054783">
    <property type="component" value="Unassembled WGS sequence"/>
</dbReference>
<evidence type="ECO:0000313" key="1">
    <source>
        <dbReference type="EMBL" id="KRY17859.1"/>
    </source>
</evidence>
<keyword evidence="2" id="KW-1185">Reference proteome</keyword>
<dbReference type="EMBL" id="JYDQ01000055">
    <property type="protein sequence ID" value="KRY17859.1"/>
    <property type="molecule type" value="Genomic_DNA"/>
</dbReference>
<comment type="caution">
    <text evidence="1">The sequence shown here is derived from an EMBL/GenBank/DDBJ whole genome shotgun (WGS) entry which is preliminary data.</text>
</comment>
<protein>
    <submittedName>
        <fullName evidence="1">Uncharacterized protein</fullName>
    </submittedName>
</protein>
<proteinExistence type="predicted"/>
<reference evidence="1 2" key="1">
    <citation type="submission" date="2015-01" db="EMBL/GenBank/DDBJ databases">
        <title>Evolution of Trichinella species and genotypes.</title>
        <authorList>
            <person name="Korhonen P.K."/>
            <person name="Edoardo P."/>
            <person name="Giuseppe L.R."/>
            <person name="Gasser R.B."/>
        </authorList>
    </citation>
    <scope>NUCLEOTIDE SEQUENCE [LARGE SCALE GENOMIC DNA]</scope>
    <source>
        <strain evidence="1">ISS2496</strain>
    </source>
</reference>